<name>A0ABC9NNS4_ESCAT</name>
<dbReference type="EMBL" id="ABKX01000005">
    <property type="protein sequence ID" value="EDS91890.1"/>
    <property type="molecule type" value="Genomic_DNA"/>
</dbReference>
<evidence type="ECO:0000313" key="2">
    <source>
        <dbReference type="Proteomes" id="UP000003042"/>
    </source>
</evidence>
<gene>
    <name evidence="1" type="ORF">ESCAB7627_2595</name>
</gene>
<dbReference type="Proteomes" id="UP000003042">
    <property type="component" value="Unassembled WGS sequence"/>
</dbReference>
<sequence length="45" mass="5174">MLPCSCDICYGNKNGFIFKVDMYVITNSCKFGMFMGFFNQKPDFA</sequence>
<proteinExistence type="predicted"/>
<protein>
    <submittedName>
        <fullName evidence="1">Uncharacterized protein</fullName>
    </submittedName>
</protein>
<comment type="caution">
    <text evidence="1">The sequence shown here is derived from an EMBL/GenBank/DDBJ whole genome shotgun (WGS) entry which is preliminary data.</text>
</comment>
<reference evidence="1 2" key="1">
    <citation type="submission" date="2008-02" db="EMBL/GenBank/DDBJ databases">
        <title>Annotation of Escherichia albertii TW07627.</title>
        <authorList>
            <person name="Sutton G."/>
            <person name="Whittam T.S."/>
            <person name="Sebastian Y."/>
        </authorList>
    </citation>
    <scope>NUCLEOTIDE SEQUENCE [LARGE SCALE GENOMIC DNA]</scope>
    <source>
        <strain evidence="1 2">TW07627</strain>
    </source>
</reference>
<accession>A0ABC9NNS4</accession>
<evidence type="ECO:0000313" key="1">
    <source>
        <dbReference type="EMBL" id="EDS91890.1"/>
    </source>
</evidence>
<organism evidence="1 2">
    <name type="scientific">Escherichia albertii (strain TW07627)</name>
    <dbReference type="NCBI Taxonomy" id="502347"/>
    <lineage>
        <taxon>Bacteria</taxon>
        <taxon>Pseudomonadati</taxon>
        <taxon>Pseudomonadota</taxon>
        <taxon>Gammaproteobacteria</taxon>
        <taxon>Enterobacterales</taxon>
        <taxon>Enterobacteriaceae</taxon>
        <taxon>Escherichia</taxon>
    </lineage>
</organism>
<dbReference type="AlphaFoldDB" id="A0ABC9NNS4"/>